<evidence type="ECO:0000256" key="7">
    <source>
        <dbReference type="ARBA" id="ARBA00022798"/>
    </source>
</evidence>
<dbReference type="Gene3D" id="3.30.559.30">
    <property type="entry name" value="Nonribosomal peptide synthetase, condensation domain"/>
    <property type="match status" value="1"/>
</dbReference>
<comment type="pathway">
    <text evidence="1">Glycerolipid metabolism; triacylglycerol biosynthesis.</text>
</comment>
<organism evidence="14 15">
    <name type="scientific">Pseudonocardia zijingensis</name>
    <dbReference type="NCBI Taxonomy" id="153376"/>
    <lineage>
        <taxon>Bacteria</taxon>
        <taxon>Bacillati</taxon>
        <taxon>Actinomycetota</taxon>
        <taxon>Actinomycetes</taxon>
        <taxon>Pseudonocardiales</taxon>
        <taxon>Pseudonocardiaceae</taxon>
        <taxon>Pseudonocardia</taxon>
    </lineage>
</organism>
<evidence type="ECO:0000313" key="14">
    <source>
        <dbReference type="EMBL" id="GAA0922323.1"/>
    </source>
</evidence>
<evidence type="ECO:0000256" key="8">
    <source>
        <dbReference type="ARBA" id="ARBA00023098"/>
    </source>
</evidence>
<evidence type="ECO:0000256" key="5">
    <source>
        <dbReference type="ARBA" id="ARBA00022516"/>
    </source>
</evidence>
<keyword evidence="6" id="KW-0808">Transferase</keyword>
<dbReference type="InterPro" id="IPR004255">
    <property type="entry name" value="O-acyltransferase_WSD1_N"/>
</dbReference>
<dbReference type="InterPro" id="IPR009721">
    <property type="entry name" value="O-acyltransferase_WSD1_C"/>
</dbReference>
<dbReference type="Gene3D" id="3.30.559.10">
    <property type="entry name" value="Chloramphenicol acetyltransferase-like domain"/>
    <property type="match status" value="1"/>
</dbReference>
<keyword evidence="5" id="KW-0444">Lipid biosynthesis</keyword>
<dbReference type="PANTHER" id="PTHR31650:SF1">
    <property type="entry name" value="WAX ESTER SYNTHASE_DIACYLGLYCEROL ACYLTRANSFERASE 4-RELATED"/>
    <property type="match status" value="1"/>
</dbReference>
<evidence type="ECO:0000256" key="3">
    <source>
        <dbReference type="ARBA" id="ARBA00009587"/>
    </source>
</evidence>
<keyword evidence="15" id="KW-1185">Reference proteome</keyword>
<proteinExistence type="inferred from homology"/>
<evidence type="ECO:0000256" key="2">
    <source>
        <dbReference type="ARBA" id="ARBA00005189"/>
    </source>
</evidence>
<gene>
    <name evidence="14" type="primary">tgs1</name>
    <name evidence="14" type="ORF">GCM10009559_05720</name>
</gene>
<dbReference type="InterPro" id="IPR023213">
    <property type="entry name" value="CAT-like_dom_sf"/>
</dbReference>
<evidence type="ECO:0000256" key="10">
    <source>
        <dbReference type="ARBA" id="ARBA00048109"/>
    </source>
</evidence>
<dbReference type="PANTHER" id="PTHR31650">
    <property type="entry name" value="O-ACYLTRANSFERASE (WSD1-LIKE) FAMILY PROTEIN"/>
    <property type="match status" value="1"/>
</dbReference>
<feature type="domain" description="O-acyltransferase WSD1-like N-terminal" evidence="12">
    <location>
        <begin position="32"/>
        <end position="276"/>
    </location>
</feature>
<evidence type="ECO:0000256" key="11">
    <source>
        <dbReference type="SAM" id="MobiDB-lite"/>
    </source>
</evidence>
<keyword evidence="9" id="KW-0012">Acyltransferase</keyword>
<feature type="domain" description="O-acyltransferase WSD1 C-terminal" evidence="13">
    <location>
        <begin position="317"/>
        <end position="459"/>
    </location>
</feature>
<evidence type="ECO:0000256" key="6">
    <source>
        <dbReference type="ARBA" id="ARBA00022679"/>
    </source>
</evidence>
<sequence length="481" mass="50398">MPGCPTALETTPAPGCAAHVEGGNGGPIERIAPSDLVTLAMDRRGRTPEHLGAVLVLGAGTDVVAVERVIAERARLIPRLCQRLVRVPPGCGNPVWIDDADFDPSRQMRRVRCPHPATEQELLDLAAAIATEPLPRSRPLWISTIVTGLADGRIALVIVLHHVVADGIGGLAVLDRLVDGAAVSTQSRAFPTPRPALARLAAEAARARLRSLRRFPMVLRALRVSLAAGGGMHPRPAAPCSLLQPTGSRRRFAVARADLAGLRAAAHRYGGTVNDAMLAAVAGALRTVLVQRGERVETFRVGLMVAARRSAPAEALGNSTAPLLVDVPSSSEPEARLAAIAGTVRARRDSATGPAPVALIAPLFRALAALGIYRWYIAHQRRLHTLTSNVRGPDRQRRVADAPIESIIPISVGEAGNITVGFVALSYAGVLVVTVTADPDHAPDLPAIATALQDELDALVTAARAEGGERAGEAPHDDVAG</sequence>
<name>A0ABN1P3E8_9PSEU</name>
<reference evidence="14 15" key="1">
    <citation type="journal article" date="2019" name="Int. J. Syst. Evol. Microbiol.">
        <title>The Global Catalogue of Microorganisms (GCM) 10K type strain sequencing project: providing services to taxonomists for standard genome sequencing and annotation.</title>
        <authorList>
            <consortium name="The Broad Institute Genomics Platform"/>
            <consortium name="The Broad Institute Genome Sequencing Center for Infectious Disease"/>
            <person name="Wu L."/>
            <person name="Ma J."/>
        </authorList>
    </citation>
    <scope>NUCLEOTIDE SEQUENCE [LARGE SCALE GENOMIC DNA]</scope>
    <source>
        <strain evidence="14 15">JCM 11117</strain>
    </source>
</reference>
<evidence type="ECO:0000313" key="15">
    <source>
        <dbReference type="Proteomes" id="UP001499967"/>
    </source>
</evidence>
<protein>
    <recommendedName>
        <fullName evidence="4">diacylglycerol O-acyltransferase</fullName>
        <ecNumber evidence="4">2.3.1.20</ecNumber>
    </recommendedName>
</protein>
<feature type="region of interest" description="Disordered" evidence="11">
    <location>
        <begin position="1"/>
        <end position="24"/>
    </location>
</feature>
<accession>A0ABN1P3E8</accession>
<comment type="caution">
    <text evidence="14">The sequence shown here is derived from an EMBL/GenBank/DDBJ whole genome shotgun (WGS) entry which is preliminary data.</text>
</comment>
<comment type="catalytic activity">
    <reaction evidence="10">
        <text>an acyl-CoA + a 1,2-diacyl-sn-glycerol = a triacyl-sn-glycerol + CoA</text>
        <dbReference type="Rhea" id="RHEA:10868"/>
        <dbReference type="ChEBI" id="CHEBI:17815"/>
        <dbReference type="ChEBI" id="CHEBI:57287"/>
        <dbReference type="ChEBI" id="CHEBI:58342"/>
        <dbReference type="ChEBI" id="CHEBI:64615"/>
        <dbReference type="EC" id="2.3.1.20"/>
    </reaction>
</comment>
<dbReference type="Pfam" id="PF03007">
    <property type="entry name" value="WS_DGAT_cat"/>
    <property type="match status" value="1"/>
</dbReference>
<dbReference type="InterPro" id="IPR045034">
    <property type="entry name" value="O-acyltransferase_WSD1-like"/>
</dbReference>
<comment type="similarity">
    <text evidence="3">Belongs to the long-chain O-acyltransferase family.</text>
</comment>
<comment type="pathway">
    <text evidence="2">Lipid metabolism.</text>
</comment>
<dbReference type="Pfam" id="PF06974">
    <property type="entry name" value="WS_DGAT_C"/>
    <property type="match status" value="1"/>
</dbReference>
<dbReference type="Proteomes" id="UP001499967">
    <property type="component" value="Unassembled WGS sequence"/>
</dbReference>
<keyword evidence="7" id="KW-0319">Glycerol metabolism</keyword>
<evidence type="ECO:0000256" key="4">
    <source>
        <dbReference type="ARBA" id="ARBA00013244"/>
    </source>
</evidence>
<keyword evidence="8" id="KW-0443">Lipid metabolism</keyword>
<dbReference type="EMBL" id="BAAAHP010000014">
    <property type="protein sequence ID" value="GAA0922323.1"/>
    <property type="molecule type" value="Genomic_DNA"/>
</dbReference>
<dbReference type="SUPFAM" id="SSF52777">
    <property type="entry name" value="CoA-dependent acyltransferases"/>
    <property type="match status" value="2"/>
</dbReference>
<evidence type="ECO:0000256" key="9">
    <source>
        <dbReference type="ARBA" id="ARBA00023315"/>
    </source>
</evidence>
<dbReference type="EC" id="2.3.1.20" evidence="4"/>
<evidence type="ECO:0000256" key="1">
    <source>
        <dbReference type="ARBA" id="ARBA00004771"/>
    </source>
</evidence>
<evidence type="ECO:0000259" key="13">
    <source>
        <dbReference type="Pfam" id="PF06974"/>
    </source>
</evidence>
<evidence type="ECO:0000259" key="12">
    <source>
        <dbReference type="Pfam" id="PF03007"/>
    </source>
</evidence>